<dbReference type="InterPro" id="IPR025368">
    <property type="entry name" value="DUF4272"/>
</dbReference>
<evidence type="ECO:0000313" key="2">
    <source>
        <dbReference type="Proteomes" id="UP000315010"/>
    </source>
</evidence>
<keyword evidence="2" id="KW-1185">Reference proteome</keyword>
<organism evidence="1 2">
    <name type="scientific">Novipirellula herctigrandis</name>
    <dbReference type="NCBI Taxonomy" id="2527986"/>
    <lineage>
        <taxon>Bacteria</taxon>
        <taxon>Pseudomonadati</taxon>
        <taxon>Planctomycetota</taxon>
        <taxon>Planctomycetia</taxon>
        <taxon>Pirellulales</taxon>
        <taxon>Pirellulaceae</taxon>
        <taxon>Novipirellula</taxon>
    </lineage>
</organism>
<dbReference type="Proteomes" id="UP000315010">
    <property type="component" value="Unassembled WGS sequence"/>
</dbReference>
<dbReference type="AlphaFoldDB" id="A0A5C5ZBE0"/>
<dbReference type="OrthoDB" id="4399984at2"/>
<evidence type="ECO:0008006" key="3">
    <source>
        <dbReference type="Google" id="ProtNLM"/>
    </source>
</evidence>
<dbReference type="RefSeq" id="WP_146402225.1">
    <property type="nucleotide sequence ID" value="NZ_SJPJ01000001.1"/>
</dbReference>
<gene>
    <name evidence="1" type="ORF">CA13_59540</name>
</gene>
<evidence type="ECO:0000313" key="1">
    <source>
        <dbReference type="EMBL" id="TWT84475.1"/>
    </source>
</evidence>
<comment type="caution">
    <text evidence="1">The sequence shown here is derived from an EMBL/GenBank/DDBJ whole genome shotgun (WGS) entry which is preliminary data.</text>
</comment>
<dbReference type="EMBL" id="SJPJ01000001">
    <property type="protein sequence ID" value="TWT84475.1"/>
    <property type="molecule type" value="Genomic_DNA"/>
</dbReference>
<accession>A0A5C5ZBE0</accession>
<dbReference type="Pfam" id="PF14094">
    <property type="entry name" value="DUF4272"/>
    <property type="match status" value="1"/>
</dbReference>
<reference evidence="1 2" key="1">
    <citation type="submission" date="2019-02" db="EMBL/GenBank/DDBJ databases">
        <title>Deep-cultivation of Planctomycetes and their phenomic and genomic characterization uncovers novel biology.</title>
        <authorList>
            <person name="Wiegand S."/>
            <person name="Jogler M."/>
            <person name="Boedeker C."/>
            <person name="Pinto D."/>
            <person name="Vollmers J."/>
            <person name="Rivas-Marin E."/>
            <person name="Kohn T."/>
            <person name="Peeters S.H."/>
            <person name="Heuer A."/>
            <person name="Rast P."/>
            <person name="Oberbeckmann S."/>
            <person name="Bunk B."/>
            <person name="Jeske O."/>
            <person name="Meyerdierks A."/>
            <person name="Storesund J.E."/>
            <person name="Kallscheuer N."/>
            <person name="Luecker S."/>
            <person name="Lage O.M."/>
            <person name="Pohl T."/>
            <person name="Merkel B.J."/>
            <person name="Hornburger P."/>
            <person name="Mueller R.-W."/>
            <person name="Bruemmer F."/>
            <person name="Labrenz M."/>
            <person name="Spormann A.M."/>
            <person name="Op Den Camp H."/>
            <person name="Overmann J."/>
            <person name="Amann R."/>
            <person name="Jetten M.S.M."/>
            <person name="Mascher T."/>
            <person name="Medema M.H."/>
            <person name="Devos D.P."/>
            <person name="Kaster A.-K."/>
            <person name="Ovreas L."/>
            <person name="Rohde M."/>
            <person name="Galperin M.Y."/>
            <person name="Jogler C."/>
        </authorList>
    </citation>
    <scope>NUCLEOTIDE SEQUENCE [LARGE SCALE GENOMIC DNA]</scope>
    <source>
        <strain evidence="1 2">CA13</strain>
    </source>
</reference>
<proteinExistence type="predicted"/>
<sequence>MSILMNAYCTVRDPIALTFDTESLSYRDRSDPEVGDHLDGFIGFIMEGGKREMTQSLYAVMRHIERVKHHFSFVVSESQLEQVAGWAWENNAILFYPDSSVRDPAGNVLVDPTTGEPDEEAQIPYPPDSRERKLRSEVMLRNRLIDTPDTLPPVVGASELELRDADEVAWRTLALFMAAVRAESLASENPIPVEKLRAKSPMAFEALSPAEAAFLGTESPNPQTVFNFVWRYEALFTLQWALGLHNDMPFADAICDVPLVAQLQIAQPNRERISNAKLRPAGEILDALDLNYRLLWAAREAQQQKREAPASIDGGVLSERQHALNWLVQFQNADWDEIDIPS</sequence>
<name>A0A5C5ZBE0_9BACT</name>
<protein>
    <recommendedName>
        <fullName evidence="3">DUF4272 domain-containing protein</fullName>
    </recommendedName>
</protein>